<comment type="caution">
    <text evidence="7">The sequence shown here is derived from an EMBL/GenBank/DDBJ whole genome shotgun (WGS) entry which is preliminary data.</text>
</comment>
<feature type="transmembrane region" description="Helical" evidence="6">
    <location>
        <begin position="79"/>
        <end position="101"/>
    </location>
</feature>
<evidence type="ECO:0000256" key="5">
    <source>
        <dbReference type="ARBA" id="ARBA00023136"/>
    </source>
</evidence>
<evidence type="ECO:0000256" key="6">
    <source>
        <dbReference type="SAM" id="Phobius"/>
    </source>
</evidence>
<name>A0ABP7RKP5_9PSEU</name>
<dbReference type="Proteomes" id="UP001501747">
    <property type="component" value="Unassembled WGS sequence"/>
</dbReference>
<evidence type="ECO:0000256" key="1">
    <source>
        <dbReference type="ARBA" id="ARBA00004651"/>
    </source>
</evidence>
<evidence type="ECO:0000256" key="3">
    <source>
        <dbReference type="ARBA" id="ARBA00022692"/>
    </source>
</evidence>
<accession>A0ABP7RKP5</accession>
<feature type="transmembrane region" description="Helical" evidence="6">
    <location>
        <begin position="14"/>
        <end position="37"/>
    </location>
</feature>
<keyword evidence="4 6" id="KW-1133">Transmembrane helix</keyword>
<evidence type="ECO:0000313" key="7">
    <source>
        <dbReference type="EMBL" id="GAA3998890.1"/>
    </source>
</evidence>
<sequence>MVARGAQTGRMEALTWPFVVTVLAVVIAPGPSLAVIIDQSLRAGRIAGLATVLGNTSGLVFWAFASAFGLTALVRTSEIAFVVLKVVGAIYLVWLGVQALLRSRRRREDAEGRAVQRGLFASYRAGLVANLANPKAAVLYLALLPQFIPVGGDVLTGTAVLAAAQMAISASWYTLVVLAVGAVRRFLARPGVRARVDQLSGLVLVGMGVRMVTLGRTAA</sequence>
<evidence type="ECO:0000256" key="4">
    <source>
        <dbReference type="ARBA" id="ARBA00022989"/>
    </source>
</evidence>
<evidence type="ECO:0000313" key="8">
    <source>
        <dbReference type="Proteomes" id="UP001501747"/>
    </source>
</evidence>
<dbReference type="PANTHER" id="PTHR30086">
    <property type="entry name" value="ARGININE EXPORTER PROTEIN ARGO"/>
    <property type="match status" value="1"/>
</dbReference>
<feature type="transmembrane region" description="Helical" evidence="6">
    <location>
        <begin position="122"/>
        <end position="143"/>
    </location>
</feature>
<dbReference type="Pfam" id="PF01810">
    <property type="entry name" value="LysE"/>
    <property type="match status" value="1"/>
</dbReference>
<dbReference type="PANTHER" id="PTHR30086:SF20">
    <property type="entry name" value="ARGININE EXPORTER PROTEIN ARGO-RELATED"/>
    <property type="match status" value="1"/>
</dbReference>
<evidence type="ECO:0000256" key="2">
    <source>
        <dbReference type="ARBA" id="ARBA00022475"/>
    </source>
</evidence>
<organism evidence="7 8">
    <name type="scientific">Allokutzneria multivorans</name>
    <dbReference type="NCBI Taxonomy" id="1142134"/>
    <lineage>
        <taxon>Bacteria</taxon>
        <taxon>Bacillati</taxon>
        <taxon>Actinomycetota</taxon>
        <taxon>Actinomycetes</taxon>
        <taxon>Pseudonocardiales</taxon>
        <taxon>Pseudonocardiaceae</taxon>
        <taxon>Allokutzneria</taxon>
    </lineage>
</organism>
<keyword evidence="3 6" id="KW-0812">Transmembrane</keyword>
<comment type="subcellular location">
    <subcellularLocation>
        <location evidence="1">Cell membrane</location>
        <topology evidence="1">Multi-pass membrane protein</topology>
    </subcellularLocation>
</comment>
<keyword evidence="5 6" id="KW-0472">Membrane</keyword>
<reference evidence="8" key="1">
    <citation type="journal article" date="2019" name="Int. J. Syst. Evol. Microbiol.">
        <title>The Global Catalogue of Microorganisms (GCM) 10K type strain sequencing project: providing services to taxonomists for standard genome sequencing and annotation.</title>
        <authorList>
            <consortium name="The Broad Institute Genomics Platform"/>
            <consortium name="The Broad Institute Genome Sequencing Center for Infectious Disease"/>
            <person name="Wu L."/>
            <person name="Ma J."/>
        </authorList>
    </citation>
    <scope>NUCLEOTIDE SEQUENCE [LARGE SCALE GENOMIC DNA]</scope>
    <source>
        <strain evidence="8">JCM 17342</strain>
    </source>
</reference>
<dbReference type="PIRSF" id="PIRSF006324">
    <property type="entry name" value="LeuE"/>
    <property type="match status" value="1"/>
</dbReference>
<feature type="transmembrane region" description="Helical" evidence="6">
    <location>
        <begin position="49"/>
        <end position="73"/>
    </location>
</feature>
<protein>
    <submittedName>
        <fullName evidence="7">LysE family translocator</fullName>
    </submittedName>
</protein>
<keyword evidence="2" id="KW-1003">Cell membrane</keyword>
<keyword evidence="8" id="KW-1185">Reference proteome</keyword>
<dbReference type="InterPro" id="IPR001123">
    <property type="entry name" value="LeuE-type"/>
</dbReference>
<proteinExistence type="predicted"/>
<gene>
    <name evidence="7" type="ORF">GCM10022247_18920</name>
</gene>
<feature type="transmembrane region" description="Helical" evidence="6">
    <location>
        <begin position="163"/>
        <end position="183"/>
    </location>
</feature>
<dbReference type="EMBL" id="BAABAL010000005">
    <property type="protein sequence ID" value="GAA3998890.1"/>
    <property type="molecule type" value="Genomic_DNA"/>
</dbReference>